<gene>
    <name evidence="1" type="ORF">DC363_02030</name>
</gene>
<dbReference type="AlphaFoldDB" id="A0A2T7G1L9"/>
<organism evidence="1 2">
    <name type="scientific">Thalassorhabdomicrobium marinisediminis</name>
    <dbReference type="NCBI Taxonomy" id="2170577"/>
    <lineage>
        <taxon>Bacteria</taxon>
        <taxon>Pseudomonadati</taxon>
        <taxon>Pseudomonadota</taxon>
        <taxon>Alphaproteobacteria</taxon>
        <taxon>Rhodobacterales</taxon>
        <taxon>Paracoccaceae</taxon>
        <taxon>Thalassorhabdomicrobium</taxon>
    </lineage>
</organism>
<evidence type="ECO:0000313" key="1">
    <source>
        <dbReference type="EMBL" id="PVA08290.1"/>
    </source>
</evidence>
<dbReference type="RefSeq" id="WP_108639444.1">
    <property type="nucleotide sequence ID" value="NZ_QCYG01000001.1"/>
</dbReference>
<proteinExistence type="predicted"/>
<protein>
    <submittedName>
        <fullName evidence="1">Uncharacterized protein</fullName>
    </submittedName>
</protein>
<dbReference type="OrthoDB" id="7877306at2"/>
<dbReference type="EMBL" id="QCYG01000001">
    <property type="protein sequence ID" value="PVA08290.1"/>
    <property type="molecule type" value="Genomic_DNA"/>
</dbReference>
<keyword evidence="2" id="KW-1185">Reference proteome</keyword>
<reference evidence="1 2" key="1">
    <citation type="submission" date="2018-04" db="EMBL/GenBank/DDBJ databases">
        <title>Pelagivirga bohaiensis gen. nov., sp. nov., a bacterium isolated from the Bohai Sea.</title>
        <authorList>
            <person name="Ji X."/>
        </authorList>
    </citation>
    <scope>NUCLEOTIDE SEQUENCE [LARGE SCALE GENOMIC DNA]</scope>
    <source>
        <strain evidence="1 2">BH-SD16</strain>
    </source>
</reference>
<comment type="caution">
    <text evidence="1">The sequence shown here is derived from an EMBL/GenBank/DDBJ whole genome shotgun (WGS) entry which is preliminary data.</text>
</comment>
<sequence length="135" mass="15376">MPIAYKILKGSTLCYVRYWGHITLQENIDVAQRCTSEPDFRHGMPHLFDFREVTGYERDLVKMFAMQARIAELYPEDRGEQLVIFCAPPGVATEMVELARKSWESSTAILIRSAQNWDQACDIAGVAQSELMTLS</sequence>
<evidence type="ECO:0000313" key="2">
    <source>
        <dbReference type="Proteomes" id="UP000244817"/>
    </source>
</evidence>
<accession>A0A2T7G1L9</accession>
<name>A0A2T7G1L9_9RHOB</name>
<dbReference type="Proteomes" id="UP000244817">
    <property type="component" value="Unassembled WGS sequence"/>
</dbReference>